<sequence>MDRLVELIEVHLENPEKINKALEIYESLQADEGEYVYADFKAAILEATASDVDAPPMVKRRLDLYLRFLFPV</sequence>
<dbReference type="EMBL" id="LAZR01001668">
    <property type="protein sequence ID" value="KKN41094.1"/>
    <property type="molecule type" value="Genomic_DNA"/>
</dbReference>
<proteinExistence type="predicted"/>
<name>A0A0F9QEY7_9ZZZZ</name>
<reference evidence="1" key="1">
    <citation type="journal article" date="2015" name="Nature">
        <title>Complex archaea that bridge the gap between prokaryotes and eukaryotes.</title>
        <authorList>
            <person name="Spang A."/>
            <person name="Saw J.H."/>
            <person name="Jorgensen S.L."/>
            <person name="Zaremba-Niedzwiedzka K."/>
            <person name="Martijn J."/>
            <person name="Lind A.E."/>
            <person name="van Eijk R."/>
            <person name="Schleper C."/>
            <person name="Guy L."/>
            <person name="Ettema T.J."/>
        </authorList>
    </citation>
    <scope>NUCLEOTIDE SEQUENCE</scope>
</reference>
<comment type="caution">
    <text evidence="1">The sequence shown here is derived from an EMBL/GenBank/DDBJ whole genome shotgun (WGS) entry which is preliminary data.</text>
</comment>
<evidence type="ECO:0000313" key="1">
    <source>
        <dbReference type="EMBL" id="KKN41094.1"/>
    </source>
</evidence>
<gene>
    <name evidence="1" type="ORF">LCGC14_0726550</name>
</gene>
<protein>
    <submittedName>
        <fullName evidence="1">Uncharacterized protein</fullName>
    </submittedName>
</protein>
<organism evidence="1">
    <name type="scientific">marine sediment metagenome</name>
    <dbReference type="NCBI Taxonomy" id="412755"/>
    <lineage>
        <taxon>unclassified sequences</taxon>
        <taxon>metagenomes</taxon>
        <taxon>ecological metagenomes</taxon>
    </lineage>
</organism>
<dbReference type="AlphaFoldDB" id="A0A0F9QEY7"/>
<accession>A0A0F9QEY7</accession>